<accession>A0A9P5G8E6</accession>
<protein>
    <recommendedName>
        <fullName evidence="2">4'-phosphopantetheinyl transferase domain-containing protein</fullName>
    </recommendedName>
</protein>
<evidence type="ECO:0000313" key="4">
    <source>
        <dbReference type="Proteomes" id="UP000750522"/>
    </source>
</evidence>
<sequence>MILGIGHDIVHLPRFVSLLHTRSHRRVARLAQRVLHPVYERPQFDAALAAAAAAAAATTNVSDKVAGGKNKELVRAAHLLANAWACKEALYKALDETDQPDCRFNAWYKHKPGTNKTTTTTRTTRNTGKPAIACDAYAAAHPAETFWLSVSHDGDYLTAFVVREGKSLQ</sequence>
<reference evidence="3" key="2">
    <citation type="submission" date="2020-01" db="EMBL/GenBank/DDBJ databases">
        <authorList>
            <person name="Perkins V."/>
            <person name="Lessard M.-H."/>
            <person name="Dugat-Bony E."/>
            <person name="Frenette M."/>
            <person name="Labrie S."/>
        </authorList>
    </citation>
    <scope>NUCLEOTIDE SEQUENCE</scope>
    <source>
        <strain evidence="3">LMA-70</strain>
    </source>
</reference>
<dbReference type="GO" id="GO:0008897">
    <property type="term" value="F:holo-[acyl-carrier-protein] synthase activity"/>
    <property type="evidence" value="ECO:0007669"/>
    <property type="project" value="InterPro"/>
</dbReference>
<dbReference type="Pfam" id="PF01648">
    <property type="entry name" value="ACPS"/>
    <property type="match status" value="1"/>
</dbReference>
<dbReference type="AlphaFoldDB" id="A0A9P5G8E6"/>
<keyword evidence="1" id="KW-0808">Transferase</keyword>
<dbReference type="EMBL" id="QQZK01000025">
    <property type="protein sequence ID" value="KAF5103167.1"/>
    <property type="molecule type" value="Genomic_DNA"/>
</dbReference>
<proteinExistence type="predicted"/>
<feature type="domain" description="4'-phosphopantetheinyl transferase" evidence="2">
    <location>
        <begin position="4"/>
        <end position="98"/>
    </location>
</feature>
<evidence type="ECO:0000256" key="1">
    <source>
        <dbReference type="ARBA" id="ARBA00022679"/>
    </source>
</evidence>
<dbReference type="GO" id="GO:0000287">
    <property type="term" value="F:magnesium ion binding"/>
    <property type="evidence" value="ECO:0007669"/>
    <property type="project" value="InterPro"/>
</dbReference>
<evidence type="ECO:0000259" key="2">
    <source>
        <dbReference type="Pfam" id="PF01648"/>
    </source>
</evidence>
<dbReference type="Gene3D" id="3.90.470.20">
    <property type="entry name" value="4'-phosphopantetheinyl transferase domain"/>
    <property type="match status" value="1"/>
</dbReference>
<comment type="caution">
    <text evidence="3">The sequence shown here is derived from an EMBL/GenBank/DDBJ whole genome shotgun (WGS) entry which is preliminary data.</text>
</comment>
<organism evidence="3 4">
    <name type="scientific">Geotrichum candidum</name>
    <name type="common">Oospora lactis</name>
    <name type="synonym">Dipodascus geotrichum</name>
    <dbReference type="NCBI Taxonomy" id="1173061"/>
    <lineage>
        <taxon>Eukaryota</taxon>
        <taxon>Fungi</taxon>
        <taxon>Dikarya</taxon>
        <taxon>Ascomycota</taxon>
        <taxon>Saccharomycotina</taxon>
        <taxon>Dipodascomycetes</taxon>
        <taxon>Dipodascales</taxon>
        <taxon>Dipodascaceae</taxon>
        <taxon>Geotrichum</taxon>
    </lineage>
</organism>
<dbReference type="InterPro" id="IPR008278">
    <property type="entry name" value="4-PPantetheinyl_Trfase_dom"/>
</dbReference>
<evidence type="ECO:0000313" key="3">
    <source>
        <dbReference type="EMBL" id="KAF5103167.1"/>
    </source>
</evidence>
<dbReference type="Proteomes" id="UP000750522">
    <property type="component" value="Unassembled WGS sequence"/>
</dbReference>
<dbReference type="InterPro" id="IPR037143">
    <property type="entry name" value="4-PPantetheinyl_Trfase_dom_sf"/>
</dbReference>
<dbReference type="SUPFAM" id="SSF56214">
    <property type="entry name" value="4'-phosphopantetheinyl transferase"/>
    <property type="match status" value="1"/>
</dbReference>
<name>A0A9P5G8E6_GEOCN</name>
<reference evidence="3" key="1">
    <citation type="journal article" date="2020" name="Front. Microbiol.">
        <title>Phenotypic and Genetic Characterization of the Cheese Ripening Yeast Geotrichum candidum.</title>
        <authorList>
            <person name="Perkins V."/>
            <person name="Vignola S."/>
            <person name="Lessard M.H."/>
            <person name="Plante P.L."/>
            <person name="Corbeil J."/>
            <person name="Dugat-Bony E."/>
            <person name="Frenette M."/>
            <person name="Labrie S."/>
        </authorList>
    </citation>
    <scope>NUCLEOTIDE SEQUENCE</scope>
    <source>
        <strain evidence="3">LMA-70</strain>
    </source>
</reference>
<gene>
    <name evidence="3" type="ORF">DV451_001610</name>
</gene>